<feature type="compositionally biased region" description="Pro residues" evidence="1">
    <location>
        <begin position="222"/>
        <end position="234"/>
    </location>
</feature>
<dbReference type="EMBL" id="FWZX01000002">
    <property type="protein sequence ID" value="SME99476.1"/>
    <property type="molecule type" value="Genomic_DNA"/>
</dbReference>
<dbReference type="RefSeq" id="WP_085121352.1">
    <property type="nucleotide sequence ID" value="NZ_FWZX01000002.1"/>
</dbReference>
<sequence length="257" mass="28570">MSVTEILTEEFLAELPDDSRAAFGMVLRRADTYLAEALQAVDETENSSWYVYETAQHTAMNTIIAVAKRYAIRPFADMAVPPRRGFGAQDFAEFKVDLDHYTAQLLLDNSIRSKRDAVVIEPKVKDRLRQHVYGIKTLIDQTEMPEPRRAVLHKRIADFEAALERPRVNVVMLAGVIVTILAGAANVAQLADSPAMQKLVANIMTTIGEAKAIDEEKRELPPVQPPQPLLPPRPADAKPPKERDGAFAADLDDDIPF</sequence>
<proteinExistence type="predicted"/>
<evidence type="ECO:0000313" key="2">
    <source>
        <dbReference type="EMBL" id="SME99476.1"/>
    </source>
</evidence>
<evidence type="ECO:0000313" key="3">
    <source>
        <dbReference type="Proteomes" id="UP000192917"/>
    </source>
</evidence>
<feature type="region of interest" description="Disordered" evidence="1">
    <location>
        <begin position="215"/>
        <end position="257"/>
    </location>
</feature>
<dbReference type="AlphaFoldDB" id="A0A1Y6BE86"/>
<dbReference type="STRING" id="560819.SAMN05428998_102287"/>
<accession>A0A1Y6BE86</accession>
<protein>
    <submittedName>
        <fullName evidence="2">Uncharacterized protein</fullName>
    </submittedName>
</protein>
<feature type="compositionally biased region" description="Basic and acidic residues" evidence="1">
    <location>
        <begin position="235"/>
        <end position="245"/>
    </location>
</feature>
<reference evidence="2 3" key="1">
    <citation type="submission" date="2017-04" db="EMBL/GenBank/DDBJ databases">
        <authorList>
            <person name="Afonso C.L."/>
            <person name="Miller P.J."/>
            <person name="Scott M.A."/>
            <person name="Spackman E."/>
            <person name="Goraichik I."/>
            <person name="Dimitrov K.M."/>
            <person name="Suarez D.L."/>
            <person name="Swayne D.E."/>
        </authorList>
    </citation>
    <scope>NUCLEOTIDE SEQUENCE [LARGE SCALE GENOMIC DNA]</scope>
    <source>
        <strain evidence="2 3">USBA 355</strain>
    </source>
</reference>
<evidence type="ECO:0000256" key="1">
    <source>
        <dbReference type="SAM" id="MobiDB-lite"/>
    </source>
</evidence>
<dbReference type="Proteomes" id="UP000192917">
    <property type="component" value="Unassembled WGS sequence"/>
</dbReference>
<gene>
    <name evidence="2" type="ORF">SAMN05428998_102287</name>
</gene>
<name>A0A1Y6BE86_9PROT</name>
<keyword evidence="3" id="KW-1185">Reference proteome</keyword>
<organism evidence="2 3">
    <name type="scientific">Tistlia consotensis USBA 355</name>
    <dbReference type="NCBI Taxonomy" id="560819"/>
    <lineage>
        <taxon>Bacteria</taxon>
        <taxon>Pseudomonadati</taxon>
        <taxon>Pseudomonadota</taxon>
        <taxon>Alphaproteobacteria</taxon>
        <taxon>Rhodospirillales</taxon>
        <taxon>Rhodovibrionaceae</taxon>
        <taxon>Tistlia</taxon>
    </lineage>
</organism>